<evidence type="ECO:0000313" key="2">
    <source>
        <dbReference type="Proteomes" id="UP000326532"/>
    </source>
</evidence>
<reference evidence="1 2" key="1">
    <citation type="submission" date="2019-04" db="EMBL/GenBank/DDBJ databases">
        <title>Fungal friends and foes A comparative genomics study of 23 Aspergillus species from section Flavi.</title>
        <authorList>
            <consortium name="DOE Joint Genome Institute"/>
            <person name="Kjaerbolling I."/>
            <person name="Vesth T.C."/>
            <person name="Frisvad J.C."/>
            <person name="Nybo J.L."/>
            <person name="Theobald S."/>
            <person name="Kildgaard S."/>
            <person name="Petersen T.I."/>
            <person name="Kuo A."/>
            <person name="Sato A."/>
            <person name="Lyhne E.K."/>
            <person name="Kogle M.E."/>
            <person name="Wiebenga A."/>
            <person name="Kun R.S."/>
            <person name="Lubbers R.J."/>
            <person name="Makela M.R."/>
            <person name="Barry K."/>
            <person name="Chovatia M."/>
            <person name="Clum A."/>
            <person name="Daum C."/>
            <person name="Haridas S."/>
            <person name="He G."/>
            <person name="LaButti K."/>
            <person name="Lipzen A."/>
            <person name="Mondo S."/>
            <person name="Pangilinan J."/>
            <person name="Riley R."/>
            <person name="Salamov A."/>
            <person name="Simmons B.A."/>
            <person name="Magnuson J.K."/>
            <person name="Henrissat B."/>
            <person name="Mortensen U.H."/>
            <person name="Larsen T.O."/>
            <person name="De vries R.P."/>
            <person name="Grigoriev I.V."/>
            <person name="Machida M."/>
            <person name="Baker S.E."/>
            <person name="Andersen M.R."/>
        </authorList>
    </citation>
    <scope>NUCLEOTIDE SEQUENCE [LARGE SCALE GENOMIC DNA]</scope>
    <source>
        <strain evidence="1 2">CBS 117618</strain>
    </source>
</reference>
<sequence>MHRRRGKRIGGSINEISPWLPVGTCLIGIAYEQGLSLILDSINYPNLPVTQLFLWRVFLEAVSTVHLDRMDGISQGKYALLSVVRQSSLTYIVQNT</sequence>
<protein>
    <submittedName>
        <fullName evidence="1">Uncharacterized protein</fullName>
    </submittedName>
</protein>
<keyword evidence="2" id="KW-1185">Reference proteome</keyword>
<organism evidence="1 2">
    <name type="scientific">Aspergillus parasiticus</name>
    <dbReference type="NCBI Taxonomy" id="5067"/>
    <lineage>
        <taxon>Eukaryota</taxon>
        <taxon>Fungi</taxon>
        <taxon>Dikarya</taxon>
        <taxon>Ascomycota</taxon>
        <taxon>Pezizomycotina</taxon>
        <taxon>Eurotiomycetes</taxon>
        <taxon>Eurotiomycetidae</taxon>
        <taxon>Eurotiales</taxon>
        <taxon>Aspergillaceae</taxon>
        <taxon>Aspergillus</taxon>
        <taxon>Aspergillus subgen. Circumdati</taxon>
    </lineage>
</organism>
<name>A0A5N6D5E9_ASPPA</name>
<proteinExistence type="predicted"/>
<dbReference type="EMBL" id="ML735051">
    <property type="protein sequence ID" value="KAB8200159.1"/>
    <property type="molecule type" value="Genomic_DNA"/>
</dbReference>
<gene>
    <name evidence="1" type="ORF">BDV34DRAFT_217412</name>
</gene>
<accession>A0A5N6D5E9</accession>
<dbReference type="AlphaFoldDB" id="A0A5N6D5E9"/>
<dbReference type="Proteomes" id="UP000326532">
    <property type="component" value="Unassembled WGS sequence"/>
</dbReference>
<dbReference type="VEuPathDB" id="FungiDB:BDV34DRAFT_217412"/>
<evidence type="ECO:0000313" key="1">
    <source>
        <dbReference type="EMBL" id="KAB8200159.1"/>
    </source>
</evidence>